<feature type="domain" description="DOMON" evidence="10">
    <location>
        <begin position="12"/>
        <end position="126"/>
    </location>
</feature>
<gene>
    <name evidence="12" type="primary">SAM4_2</name>
    <name evidence="12" type="ORF">VNI00_008504</name>
</gene>
<dbReference type="AlphaFoldDB" id="A0AAW0CVN0"/>
<evidence type="ECO:0000313" key="13">
    <source>
        <dbReference type="Proteomes" id="UP001383192"/>
    </source>
</evidence>
<evidence type="ECO:0000256" key="5">
    <source>
        <dbReference type="ARBA" id="ARBA00022989"/>
    </source>
</evidence>
<dbReference type="InterPro" id="IPR005018">
    <property type="entry name" value="DOMON_domain"/>
</dbReference>
<comment type="caution">
    <text evidence="12">The sequence shown here is derived from an EMBL/GenBank/DDBJ whole genome shotgun (WGS) entry which is preliminary data.</text>
</comment>
<evidence type="ECO:0000256" key="7">
    <source>
        <dbReference type="SAM" id="MobiDB-lite"/>
    </source>
</evidence>
<keyword evidence="2" id="KW-0813">Transport</keyword>
<keyword evidence="13" id="KW-1185">Reference proteome</keyword>
<dbReference type="SMART" id="SM00664">
    <property type="entry name" value="DoH"/>
    <property type="match status" value="1"/>
</dbReference>
<dbReference type="PANTHER" id="PTHR47797:SF3">
    <property type="entry name" value="CYTOCHROME B561 DOMAIN-CONTAINING PROTEIN"/>
    <property type="match status" value="1"/>
</dbReference>
<dbReference type="PANTHER" id="PTHR47797">
    <property type="entry name" value="DEHYDROGENASE, PUTATIVE (AFU_ORTHOLOGUE AFUA_8G05805)-RELATED"/>
    <property type="match status" value="1"/>
</dbReference>
<feature type="chain" id="PRO_5043889153" evidence="9">
    <location>
        <begin position="16"/>
        <end position="391"/>
    </location>
</feature>
<keyword evidence="12" id="KW-0489">Methyltransferase</keyword>
<dbReference type="EC" id="2.1.1.10" evidence="12"/>
<dbReference type="CDD" id="cd09630">
    <property type="entry name" value="CDH_like_cytochrome"/>
    <property type="match status" value="1"/>
</dbReference>
<feature type="transmembrane region" description="Helical" evidence="8">
    <location>
        <begin position="265"/>
        <end position="284"/>
    </location>
</feature>
<keyword evidence="4" id="KW-0249">Electron transport</keyword>
<evidence type="ECO:0000256" key="6">
    <source>
        <dbReference type="ARBA" id="ARBA00023136"/>
    </source>
</evidence>
<name>A0AAW0CVN0_9AGAR</name>
<keyword evidence="12" id="KW-0808">Transferase</keyword>
<dbReference type="GO" id="GO:0032259">
    <property type="term" value="P:methylation"/>
    <property type="evidence" value="ECO:0007669"/>
    <property type="project" value="UniProtKB-KW"/>
</dbReference>
<feature type="domain" description="Cytochrome b561" evidence="11">
    <location>
        <begin position="149"/>
        <end position="353"/>
    </location>
</feature>
<dbReference type="GO" id="GO:0016020">
    <property type="term" value="C:membrane"/>
    <property type="evidence" value="ECO:0007669"/>
    <property type="project" value="UniProtKB-SubCell"/>
</dbReference>
<evidence type="ECO:0000256" key="3">
    <source>
        <dbReference type="ARBA" id="ARBA00022692"/>
    </source>
</evidence>
<sequence>MTSFLSLTLIGSGVAGKSPHTYRSNEFVTDELTPKDSTSTPGWMAIGLGQSMIGTPMVVLWSNSDGSITLSQRQASGYAEPKVIQNPDRVAALVQASSSASSGNTKFTFTIPSDGKTTQSFIWAWGDENPGSSNIDATIQQHRDKGRASLNLAKDPSATTPSTGSGGNGNSNTDSSEHELPLLPYQKLIVAHAIFCVIGFLLLLPAGTLLARYLRTFTDTWFKGHWIIQFLLAGPAIVVGIAMGIQAVAKAGAQHLDDTHKKWGIAIFVLYLVQCSLGAFIHFVKPSKPGRPPQNYFHAVLGLFIIGSALYQVRTGYADEWPKTTGREEITGANTLWIIWVVLLPILYAAGLAFLPKQYKQEGEKRNRVTRGDFEDEDDIHMMPSNTYKDY</sequence>
<dbReference type="EMBL" id="JAYKXP010000029">
    <property type="protein sequence ID" value="KAK7043150.1"/>
    <property type="molecule type" value="Genomic_DNA"/>
</dbReference>
<dbReference type="PROSITE" id="PS50836">
    <property type="entry name" value="DOMON"/>
    <property type="match status" value="1"/>
</dbReference>
<feature type="signal peptide" evidence="9">
    <location>
        <begin position="1"/>
        <end position="15"/>
    </location>
</feature>
<dbReference type="InterPro" id="IPR006593">
    <property type="entry name" value="Cyt_b561/ferric_Rdtase_TM"/>
</dbReference>
<keyword evidence="9" id="KW-0732">Signal</keyword>
<evidence type="ECO:0000256" key="2">
    <source>
        <dbReference type="ARBA" id="ARBA00022448"/>
    </source>
</evidence>
<reference evidence="12 13" key="1">
    <citation type="submission" date="2024-01" db="EMBL/GenBank/DDBJ databases">
        <title>A draft genome for a cacao thread blight-causing isolate of Paramarasmius palmivorus.</title>
        <authorList>
            <person name="Baruah I.K."/>
            <person name="Bukari Y."/>
            <person name="Amoako-Attah I."/>
            <person name="Meinhardt L.W."/>
            <person name="Bailey B.A."/>
            <person name="Cohen S.P."/>
        </authorList>
    </citation>
    <scope>NUCLEOTIDE SEQUENCE [LARGE SCALE GENOMIC DNA]</scope>
    <source>
        <strain evidence="12 13">GH-12</strain>
    </source>
</reference>
<evidence type="ECO:0000259" key="10">
    <source>
        <dbReference type="PROSITE" id="PS50836"/>
    </source>
</evidence>
<feature type="transmembrane region" description="Helical" evidence="8">
    <location>
        <begin position="337"/>
        <end position="356"/>
    </location>
</feature>
<evidence type="ECO:0000259" key="11">
    <source>
        <dbReference type="PROSITE" id="PS50939"/>
    </source>
</evidence>
<dbReference type="SMART" id="SM00665">
    <property type="entry name" value="B561"/>
    <property type="match status" value="1"/>
</dbReference>
<dbReference type="InterPro" id="IPR015920">
    <property type="entry name" value="Cellobiose_DH-like_cyt"/>
</dbReference>
<evidence type="ECO:0000256" key="1">
    <source>
        <dbReference type="ARBA" id="ARBA00004370"/>
    </source>
</evidence>
<accession>A0AAW0CVN0</accession>
<protein>
    <submittedName>
        <fullName evidence="12">AdoMet-homocysteine methyltransferase</fullName>
        <ecNumber evidence="12">2.1.1.10</ecNumber>
    </submittedName>
</protein>
<dbReference type="Proteomes" id="UP001383192">
    <property type="component" value="Unassembled WGS sequence"/>
</dbReference>
<dbReference type="PROSITE" id="PS50939">
    <property type="entry name" value="CYTOCHROME_B561"/>
    <property type="match status" value="1"/>
</dbReference>
<dbReference type="CDD" id="cd08760">
    <property type="entry name" value="Cyt_b561_FRRS1_like"/>
    <property type="match status" value="1"/>
</dbReference>
<dbReference type="Pfam" id="PF03188">
    <property type="entry name" value="Cytochrom_B561"/>
    <property type="match status" value="1"/>
</dbReference>
<evidence type="ECO:0000256" key="9">
    <source>
        <dbReference type="SAM" id="SignalP"/>
    </source>
</evidence>
<comment type="subcellular location">
    <subcellularLocation>
        <location evidence="1">Membrane</location>
    </subcellularLocation>
</comment>
<feature type="region of interest" description="Disordered" evidence="7">
    <location>
        <begin position="152"/>
        <end position="176"/>
    </location>
</feature>
<feature type="transmembrane region" description="Helical" evidence="8">
    <location>
        <begin position="296"/>
        <end position="317"/>
    </location>
</feature>
<evidence type="ECO:0000313" key="12">
    <source>
        <dbReference type="EMBL" id="KAK7043150.1"/>
    </source>
</evidence>
<dbReference type="Gene3D" id="2.60.40.1210">
    <property type="entry name" value="Cellobiose dehydrogenase, cytochrome domain"/>
    <property type="match status" value="1"/>
</dbReference>
<dbReference type="Pfam" id="PF16010">
    <property type="entry name" value="CDH-cyt"/>
    <property type="match status" value="1"/>
</dbReference>
<proteinExistence type="predicted"/>
<dbReference type="GO" id="GO:0008168">
    <property type="term" value="F:methyltransferase activity"/>
    <property type="evidence" value="ECO:0007669"/>
    <property type="project" value="UniProtKB-KW"/>
</dbReference>
<evidence type="ECO:0000256" key="4">
    <source>
        <dbReference type="ARBA" id="ARBA00022982"/>
    </source>
</evidence>
<organism evidence="12 13">
    <name type="scientific">Paramarasmius palmivorus</name>
    <dbReference type="NCBI Taxonomy" id="297713"/>
    <lineage>
        <taxon>Eukaryota</taxon>
        <taxon>Fungi</taxon>
        <taxon>Dikarya</taxon>
        <taxon>Basidiomycota</taxon>
        <taxon>Agaricomycotina</taxon>
        <taxon>Agaricomycetes</taxon>
        <taxon>Agaricomycetidae</taxon>
        <taxon>Agaricales</taxon>
        <taxon>Marasmiineae</taxon>
        <taxon>Marasmiaceae</taxon>
        <taxon>Paramarasmius</taxon>
    </lineage>
</organism>
<dbReference type="SUPFAM" id="SSF49344">
    <property type="entry name" value="CBD9-like"/>
    <property type="match status" value="1"/>
</dbReference>
<keyword evidence="5 8" id="KW-1133">Transmembrane helix</keyword>
<feature type="transmembrane region" description="Helical" evidence="8">
    <location>
        <begin position="226"/>
        <end position="245"/>
    </location>
</feature>
<feature type="transmembrane region" description="Helical" evidence="8">
    <location>
        <begin position="189"/>
        <end position="214"/>
    </location>
</feature>
<dbReference type="Gene3D" id="1.20.120.1770">
    <property type="match status" value="1"/>
</dbReference>
<feature type="region of interest" description="Disordered" evidence="7">
    <location>
        <begin position="365"/>
        <end position="391"/>
    </location>
</feature>
<evidence type="ECO:0000256" key="8">
    <source>
        <dbReference type="SAM" id="Phobius"/>
    </source>
</evidence>
<keyword evidence="6 8" id="KW-0472">Membrane</keyword>
<keyword evidence="3 8" id="KW-0812">Transmembrane</keyword>